<name>A0ABX2FJQ1_9PSEU</name>
<dbReference type="InterPro" id="IPR003356">
    <property type="entry name" value="DNA_methylase_A-5"/>
</dbReference>
<comment type="caution">
    <text evidence="11">The sequence shown here is derived from an EMBL/GenBank/DDBJ whole genome shotgun (WGS) entry which is preliminary data.</text>
</comment>
<dbReference type="InterPro" id="IPR022749">
    <property type="entry name" value="D12N6_MeTrfase_N"/>
</dbReference>
<dbReference type="Gene3D" id="3.40.50.150">
    <property type="entry name" value="Vaccinia Virus protein VP39"/>
    <property type="match status" value="1"/>
</dbReference>
<feature type="domain" description="N6 adenine-specific DNA methyltransferase N-terminal" evidence="10">
    <location>
        <begin position="30"/>
        <end position="157"/>
    </location>
</feature>
<comment type="catalytic activity">
    <reaction evidence="7">
        <text>a 2'-deoxyadenosine in DNA + S-adenosyl-L-methionine = an N(6)-methyl-2'-deoxyadenosine in DNA + S-adenosyl-L-homocysteine + H(+)</text>
        <dbReference type="Rhea" id="RHEA:15197"/>
        <dbReference type="Rhea" id="RHEA-COMP:12418"/>
        <dbReference type="Rhea" id="RHEA-COMP:12419"/>
        <dbReference type="ChEBI" id="CHEBI:15378"/>
        <dbReference type="ChEBI" id="CHEBI:57856"/>
        <dbReference type="ChEBI" id="CHEBI:59789"/>
        <dbReference type="ChEBI" id="CHEBI:90615"/>
        <dbReference type="ChEBI" id="CHEBI:90616"/>
        <dbReference type="EC" id="2.1.1.72"/>
    </reaction>
</comment>
<dbReference type="PROSITE" id="PS00092">
    <property type="entry name" value="N6_MTASE"/>
    <property type="match status" value="1"/>
</dbReference>
<evidence type="ECO:0000256" key="2">
    <source>
        <dbReference type="ARBA" id="ARBA00011900"/>
    </source>
</evidence>
<dbReference type="EMBL" id="JAAATY010000050">
    <property type="protein sequence ID" value="NRN71060.1"/>
    <property type="molecule type" value="Genomic_DNA"/>
</dbReference>
<keyword evidence="8" id="KW-0175">Coiled coil</keyword>
<sequence length="518" mass="58097">MELSSVTEDEVAEQLELLPRVTKKTTLGELESHLWAAANILRGPIDQADFKSYIFPLLFYKRISDVYWEEFRQALDESGGDVQYARFAENHRFQIPEHCHWKVVQRTPKNIGAKLVTVLRDIEKANPDTLYGIFGDAPWANKERISDEVLRTLLEHFSSRPLTTESVEPDMLGQAYEYLIKKFADLSNKKAGEFYTPRSVVKLLVEILDPKEGETVYDPACGTGGMLIEVVQHVLHNGGRPQRLYGKLFGQEKNLTTAGIARMNLFIHGVEDFQIVRGDTLRSPVFFEGDTIAKFDCVIANPPFSLKAWGEDLWANDPFGRKFAGVPPRSSADYAWVQHMMTSMAPRSGRVGVVLPQGALFRTKSEGAIRRAVLETDKVEAVIGLAPNLFYGTGLAACIVIIRDRKPVNRRGRVLFIDASDQFRRGRTQNTLEAEHVSRILGWYRAYADIPGRSRVSDKAELARNDYNLNIPLYVAPVSNGDVLSVAEATANLEAALADAGQAEDRLRTQLKEWGLLS</sequence>
<organism evidence="11 12">
    <name type="scientific">Kibdelosporangium persicum</name>
    <dbReference type="NCBI Taxonomy" id="2698649"/>
    <lineage>
        <taxon>Bacteria</taxon>
        <taxon>Bacillati</taxon>
        <taxon>Actinomycetota</taxon>
        <taxon>Actinomycetes</taxon>
        <taxon>Pseudonocardiales</taxon>
        <taxon>Pseudonocardiaceae</taxon>
        <taxon>Kibdelosporangium</taxon>
    </lineage>
</organism>
<evidence type="ECO:0000313" key="12">
    <source>
        <dbReference type="Proteomes" id="UP000763557"/>
    </source>
</evidence>
<dbReference type="Pfam" id="PF02384">
    <property type="entry name" value="N6_Mtase"/>
    <property type="match status" value="1"/>
</dbReference>
<evidence type="ECO:0000256" key="7">
    <source>
        <dbReference type="ARBA" id="ARBA00047942"/>
    </source>
</evidence>
<accession>A0ABX2FJQ1</accession>
<dbReference type="PANTHER" id="PTHR42933">
    <property type="entry name" value="SLR6095 PROTEIN"/>
    <property type="match status" value="1"/>
</dbReference>
<keyword evidence="5" id="KW-0949">S-adenosyl-L-methionine</keyword>
<dbReference type="PRINTS" id="PR00507">
    <property type="entry name" value="N12N6MTFRASE"/>
</dbReference>
<dbReference type="InterPro" id="IPR051537">
    <property type="entry name" value="DNA_Adenine_Mtase"/>
</dbReference>
<dbReference type="GO" id="GO:0008168">
    <property type="term" value="F:methyltransferase activity"/>
    <property type="evidence" value="ECO:0007669"/>
    <property type="project" value="UniProtKB-KW"/>
</dbReference>
<gene>
    <name evidence="11" type="ORF">GC106_83350</name>
</gene>
<dbReference type="SUPFAM" id="SSF53335">
    <property type="entry name" value="S-adenosyl-L-methionine-dependent methyltransferases"/>
    <property type="match status" value="1"/>
</dbReference>
<evidence type="ECO:0000256" key="3">
    <source>
        <dbReference type="ARBA" id="ARBA00022603"/>
    </source>
</evidence>
<evidence type="ECO:0000313" key="11">
    <source>
        <dbReference type="EMBL" id="NRN71060.1"/>
    </source>
</evidence>
<feature type="coiled-coil region" evidence="8">
    <location>
        <begin position="486"/>
        <end position="513"/>
    </location>
</feature>
<evidence type="ECO:0000259" key="9">
    <source>
        <dbReference type="Pfam" id="PF02384"/>
    </source>
</evidence>
<dbReference type="InterPro" id="IPR002052">
    <property type="entry name" value="DNA_methylase_N6_adenine_CS"/>
</dbReference>
<keyword evidence="4" id="KW-0808">Transferase</keyword>
<protein>
    <recommendedName>
        <fullName evidence="2">site-specific DNA-methyltransferase (adenine-specific)</fullName>
        <ecNumber evidence="2">2.1.1.72</ecNumber>
    </recommendedName>
</protein>
<keyword evidence="3 11" id="KW-0489">Methyltransferase</keyword>
<dbReference type="Proteomes" id="UP000763557">
    <property type="component" value="Unassembled WGS sequence"/>
</dbReference>
<evidence type="ECO:0000256" key="5">
    <source>
        <dbReference type="ARBA" id="ARBA00022691"/>
    </source>
</evidence>
<evidence type="ECO:0000256" key="6">
    <source>
        <dbReference type="ARBA" id="ARBA00022747"/>
    </source>
</evidence>
<evidence type="ECO:0000256" key="4">
    <source>
        <dbReference type="ARBA" id="ARBA00022679"/>
    </source>
</evidence>
<dbReference type="Pfam" id="PF12161">
    <property type="entry name" value="HsdM_N"/>
    <property type="match status" value="1"/>
</dbReference>
<evidence type="ECO:0000259" key="10">
    <source>
        <dbReference type="Pfam" id="PF12161"/>
    </source>
</evidence>
<keyword evidence="12" id="KW-1185">Reference proteome</keyword>
<dbReference type="InterPro" id="IPR038333">
    <property type="entry name" value="T1MK-like_N_sf"/>
</dbReference>
<dbReference type="GO" id="GO:0032259">
    <property type="term" value="P:methylation"/>
    <property type="evidence" value="ECO:0007669"/>
    <property type="project" value="UniProtKB-KW"/>
</dbReference>
<dbReference type="InterPro" id="IPR029063">
    <property type="entry name" value="SAM-dependent_MTases_sf"/>
</dbReference>
<keyword evidence="6" id="KW-0680">Restriction system</keyword>
<feature type="domain" description="DNA methylase adenine-specific" evidence="9">
    <location>
        <begin position="169"/>
        <end position="477"/>
    </location>
</feature>
<proteinExistence type="inferred from homology"/>
<comment type="similarity">
    <text evidence="1">Belongs to the N(4)/N(6)-methyltransferase family.</text>
</comment>
<evidence type="ECO:0000256" key="8">
    <source>
        <dbReference type="SAM" id="Coils"/>
    </source>
</evidence>
<evidence type="ECO:0000256" key="1">
    <source>
        <dbReference type="ARBA" id="ARBA00006594"/>
    </source>
</evidence>
<dbReference type="EC" id="2.1.1.72" evidence="2"/>
<reference evidence="11 12" key="1">
    <citation type="submission" date="2020-01" db="EMBL/GenBank/DDBJ databases">
        <title>Kibdelosporangium persica a novel Actinomycetes from a hot desert in Iran.</title>
        <authorList>
            <person name="Safaei N."/>
            <person name="Zaburannyi N."/>
            <person name="Mueller R."/>
            <person name="Wink J."/>
        </authorList>
    </citation>
    <scope>NUCLEOTIDE SEQUENCE [LARGE SCALE GENOMIC DNA]</scope>
    <source>
        <strain evidence="11 12">4NS15</strain>
    </source>
</reference>
<dbReference type="PANTHER" id="PTHR42933:SF3">
    <property type="entry name" value="TYPE I RESTRICTION ENZYME MJAVIII METHYLASE SUBUNIT"/>
    <property type="match status" value="1"/>
</dbReference>
<dbReference type="Gene3D" id="1.20.1260.30">
    <property type="match status" value="1"/>
</dbReference>